<evidence type="ECO:0000313" key="1">
    <source>
        <dbReference type="EMBL" id="OGE64273.1"/>
    </source>
</evidence>
<gene>
    <name evidence="1" type="ORF">A3I48_00795</name>
</gene>
<comment type="caution">
    <text evidence="1">The sequence shown here is derived from an EMBL/GenBank/DDBJ whole genome shotgun (WGS) entry which is preliminary data.</text>
</comment>
<dbReference type="EMBL" id="MFDT01000071">
    <property type="protein sequence ID" value="OGE64273.1"/>
    <property type="molecule type" value="Genomic_DNA"/>
</dbReference>
<proteinExistence type="predicted"/>
<protein>
    <submittedName>
        <fullName evidence="1">Uncharacterized protein</fullName>
    </submittedName>
</protein>
<sequence>MRNKAGDVDHEYKELRRFLNDDIVGQTYALDMLYTPKEFWITSSPIWESVIKKRSRFLSKSMSAFLGYIRQQTGKYAMKGTRMAAVISTVEFLQNIHPSTILGGILF</sequence>
<accession>A0A1F5MFZ0</accession>
<reference evidence="1 2" key="1">
    <citation type="journal article" date="2016" name="Nat. Commun.">
        <title>Thousands of microbial genomes shed light on interconnected biogeochemical processes in an aquifer system.</title>
        <authorList>
            <person name="Anantharaman K."/>
            <person name="Brown C.T."/>
            <person name="Hug L.A."/>
            <person name="Sharon I."/>
            <person name="Castelle C.J."/>
            <person name="Probst A.J."/>
            <person name="Thomas B.C."/>
            <person name="Singh A."/>
            <person name="Wilkins M.J."/>
            <person name="Karaoz U."/>
            <person name="Brodie E.L."/>
            <person name="Williams K.H."/>
            <person name="Hubbard S.S."/>
            <person name="Banfield J.F."/>
        </authorList>
    </citation>
    <scope>NUCLEOTIDE SEQUENCE [LARGE SCALE GENOMIC DNA]</scope>
</reference>
<evidence type="ECO:0000313" key="2">
    <source>
        <dbReference type="Proteomes" id="UP000178859"/>
    </source>
</evidence>
<dbReference type="Proteomes" id="UP000178859">
    <property type="component" value="Unassembled WGS sequence"/>
</dbReference>
<organism evidence="1 2">
    <name type="scientific">Candidatus Daviesbacteria bacterium RIFCSPLOWO2_02_FULL_36_7</name>
    <dbReference type="NCBI Taxonomy" id="1797792"/>
    <lineage>
        <taxon>Bacteria</taxon>
        <taxon>Candidatus Daviesiibacteriota</taxon>
    </lineage>
</organism>
<name>A0A1F5MFZ0_9BACT</name>
<dbReference type="AlphaFoldDB" id="A0A1F5MFZ0"/>